<evidence type="ECO:0000256" key="3">
    <source>
        <dbReference type="ARBA" id="ARBA00023134"/>
    </source>
</evidence>
<feature type="non-terminal residue" evidence="6">
    <location>
        <position position="530"/>
    </location>
</feature>
<proteinExistence type="inferred from homology"/>
<dbReference type="SUPFAM" id="SSF52540">
    <property type="entry name" value="P-loop containing nucleoside triphosphate hydrolases"/>
    <property type="match status" value="1"/>
</dbReference>
<evidence type="ECO:0000259" key="5">
    <source>
        <dbReference type="PROSITE" id="PS51715"/>
    </source>
</evidence>
<feature type="domain" description="GB1/RHD3-type G" evidence="5">
    <location>
        <begin position="37"/>
        <end position="307"/>
    </location>
</feature>
<gene>
    <name evidence="6" type="ORF">TL16_g08426</name>
</gene>
<sequence>MSSHAVQIVSIGSEEDDYSFNLDEDALNSIISKCPPKMKIATISCVGAFRTGKSAFLSWTLRFLRETSISSSSSVRSSNNGDGEWWKRGGKLSEGEKFDWRGGSERHTQGIWMWSEHFIRRGANGEKVCVILVDTQGLFDNETTMSLTASIFGLSTLLSSVSIYNVSKLIGEDSLQHLALFSEFAKAALNSDNSEKQITRPFQRITFLVRDWQNFTIEEPSSDEDFNSMEEEMDDYIKGVIAARDAKDLKDTREQIAACFDKIDAYLLTHPGLAVAKKTFDGDPDKVDSTFFNLLDRFLKRTFNQELEPKRIHNKHLTASELFEYVKAFAEVFSSGGSNFPEATTLLAATSAANNNNAKRISTEKYKGEMDKLAGPSATVYAQPADLEEHHVACEDASLQLFDSMATFGSSTLISSARDEVKGTIRESLQVYKSLNDSRNPLAGFETYVLPVIVAVGSYILRTVVDLSCTSWSQTCKASSDVLGQVTSVILLFLLIVGISKAKLISARVNQFKSALQVMAPPALETKKTS</sequence>
<evidence type="ECO:0000256" key="1">
    <source>
        <dbReference type="ARBA" id="ARBA00022741"/>
    </source>
</evidence>
<protein>
    <recommendedName>
        <fullName evidence="5">GB1/RHD3-type G domain-containing protein</fullName>
    </recommendedName>
</protein>
<dbReference type="AlphaFoldDB" id="A0A9W7AY89"/>
<dbReference type="Gene3D" id="3.40.50.300">
    <property type="entry name" value="P-loop containing nucleotide triphosphate hydrolases"/>
    <property type="match status" value="1"/>
</dbReference>
<name>A0A9W7AY89_9STRA</name>
<dbReference type="PROSITE" id="PS51715">
    <property type="entry name" value="G_GB1_RHD3"/>
    <property type="match status" value="1"/>
</dbReference>
<keyword evidence="1" id="KW-0547">Nucleotide-binding</keyword>
<dbReference type="InterPro" id="IPR036543">
    <property type="entry name" value="Guanylate-bd_C_sf"/>
</dbReference>
<dbReference type="InterPro" id="IPR030386">
    <property type="entry name" value="G_GB1_RHD3_dom"/>
</dbReference>
<accession>A0A9W7AY89</accession>
<reference evidence="7" key="1">
    <citation type="journal article" date="2023" name="Commun. Biol.">
        <title>Genome analysis of Parmales, the sister group of diatoms, reveals the evolutionary specialization of diatoms from phago-mixotrophs to photoautotrophs.</title>
        <authorList>
            <person name="Ban H."/>
            <person name="Sato S."/>
            <person name="Yoshikawa S."/>
            <person name="Yamada K."/>
            <person name="Nakamura Y."/>
            <person name="Ichinomiya M."/>
            <person name="Sato N."/>
            <person name="Blanc-Mathieu R."/>
            <person name="Endo H."/>
            <person name="Kuwata A."/>
            <person name="Ogata H."/>
        </authorList>
    </citation>
    <scope>NUCLEOTIDE SEQUENCE [LARGE SCALE GENOMIC DNA]</scope>
</reference>
<dbReference type="GO" id="GO:0003924">
    <property type="term" value="F:GTPase activity"/>
    <property type="evidence" value="ECO:0007669"/>
    <property type="project" value="InterPro"/>
</dbReference>
<comment type="caution">
    <text evidence="6">The sequence shown here is derived from an EMBL/GenBank/DDBJ whole genome shotgun (WGS) entry which is preliminary data.</text>
</comment>
<dbReference type="InterPro" id="IPR015894">
    <property type="entry name" value="Guanylate-bd_N"/>
</dbReference>
<dbReference type="InterPro" id="IPR027417">
    <property type="entry name" value="P-loop_NTPase"/>
</dbReference>
<dbReference type="SUPFAM" id="SSF48340">
    <property type="entry name" value="Interferon-induced guanylate-binding protein 1 (GBP1), C-terminal domain"/>
    <property type="match status" value="1"/>
</dbReference>
<evidence type="ECO:0000313" key="7">
    <source>
        <dbReference type="Proteomes" id="UP001162640"/>
    </source>
</evidence>
<keyword evidence="3" id="KW-0342">GTP-binding</keyword>
<dbReference type="Gene3D" id="1.20.58.420">
    <property type="entry name" value="AHSP"/>
    <property type="match status" value="1"/>
</dbReference>
<feature type="non-terminal residue" evidence="6">
    <location>
        <position position="1"/>
    </location>
</feature>
<organism evidence="6 7">
    <name type="scientific">Triparma laevis f. inornata</name>
    <dbReference type="NCBI Taxonomy" id="1714386"/>
    <lineage>
        <taxon>Eukaryota</taxon>
        <taxon>Sar</taxon>
        <taxon>Stramenopiles</taxon>
        <taxon>Ochrophyta</taxon>
        <taxon>Bolidophyceae</taxon>
        <taxon>Parmales</taxon>
        <taxon>Triparmaceae</taxon>
        <taxon>Triparma</taxon>
    </lineage>
</organism>
<evidence type="ECO:0000256" key="2">
    <source>
        <dbReference type="ARBA" id="ARBA00022801"/>
    </source>
</evidence>
<evidence type="ECO:0000313" key="6">
    <source>
        <dbReference type="EMBL" id="GMH80156.1"/>
    </source>
</evidence>
<evidence type="ECO:0000256" key="4">
    <source>
        <dbReference type="PROSITE-ProRule" id="PRU01052"/>
    </source>
</evidence>
<dbReference type="Pfam" id="PF02263">
    <property type="entry name" value="GBP"/>
    <property type="match status" value="1"/>
</dbReference>
<dbReference type="Proteomes" id="UP001162640">
    <property type="component" value="Unassembled WGS sequence"/>
</dbReference>
<comment type="similarity">
    <text evidence="4">Belongs to the TRAFAC class dynamin-like GTPase superfamily. GB1/RHD3 GTPase family.</text>
</comment>
<dbReference type="GO" id="GO:0005525">
    <property type="term" value="F:GTP binding"/>
    <property type="evidence" value="ECO:0007669"/>
    <property type="project" value="UniProtKB-KW"/>
</dbReference>
<keyword evidence="2" id="KW-0378">Hydrolase</keyword>
<dbReference type="EMBL" id="BLQM01000277">
    <property type="protein sequence ID" value="GMH80156.1"/>
    <property type="molecule type" value="Genomic_DNA"/>
</dbReference>
<dbReference type="PANTHER" id="PTHR10751">
    <property type="entry name" value="GUANYLATE BINDING PROTEIN"/>
    <property type="match status" value="1"/>
</dbReference>